<proteinExistence type="predicted"/>
<dbReference type="RefSeq" id="XP_002672991.1">
    <property type="nucleotide sequence ID" value="XM_002672945.1"/>
</dbReference>
<evidence type="ECO:0000313" key="2">
    <source>
        <dbReference type="Proteomes" id="UP000006671"/>
    </source>
</evidence>
<keyword evidence="2" id="KW-1185">Reference proteome</keyword>
<accession>D2VSS6</accession>
<dbReference type="InParanoid" id="D2VSS6"/>
<dbReference type="EMBL" id="GG738894">
    <property type="protein sequence ID" value="EFC40247.1"/>
    <property type="molecule type" value="Genomic_DNA"/>
</dbReference>
<gene>
    <name evidence="1" type="ORF">NAEGRDRAFT_72045</name>
</gene>
<dbReference type="GeneID" id="8855830"/>
<dbReference type="KEGG" id="ngr:NAEGRDRAFT_72045"/>
<evidence type="ECO:0000313" key="1">
    <source>
        <dbReference type="EMBL" id="EFC40247.1"/>
    </source>
</evidence>
<reference evidence="1 2" key="1">
    <citation type="journal article" date="2010" name="Cell">
        <title>The genome of Naegleria gruberi illuminates early eukaryotic versatility.</title>
        <authorList>
            <person name="Fritz-Laylin L.K."/>
            <person name="Prochnik S.E."/>
            <person name="Ginger M.L."/>
            <person name="Dacks J.B."/>
            <person name="Carpenter M.L."/>
            <person name="Field M.C."/>
            <person name="Kuo A."/>
            <person name="Paredez A."/>
            <person name="Chapman J."/>
            <person name="Pham J."/>
            <person name="Shu S."/>
            <person name="Neupane R."/>
            <person name="Cipriano M."/>
            <person name="Mancuso J."/>
            <person name="Tu H."/>
            <person name="Salamov A."/>
            <person name="Lindquist E."/>
            <person name="Shapiro H."/>
            <person name="Lucas S."/>
            <person name="Grigoriev I.V."/>
            <person name="Cande W.Z."/>
            <person name="Fulton C."/>
            <person name="Rokhsar D.S."/>
            <person name="Dawson S.C."/>
        </authorList>
    </citation>
    <scope>NUCLEOTIDE SEQUENCE [LARGE SCALE GENOMIC DNA]</scope>
    <source>
        <strain evidence="1 2">NEG-M</strain>
    </source>
</reference>
<dbReference type="VEuPathDB" id="AmoebaDB:NAEGRDRAFT_72045"/>
<dbReference type="Proteomes" id="UP000006671">
    <property type="component" value="Unassembled WGS sequence"/>
</dbReference>
<sequence>MDVALEKRVRGRTNNYFAFTLEDARMLEGCIEYYENILKCIDLIQDDKLIDVVKRNMIDVYGMLGKIYYYLWEDEQSNISFQYCKTLLDEIIERNNGFINPNYQEWIFECLLSKIIQELNSSSQKSESLITMIDNYVETFGDRATKDYVNMSDRDFVKTISQQTNCDMQSIKQFLQFSKIKYFKSILNDDALVSSISNGIEFVKLQTNHALSVAELEFHFGVDEFYSRLGAILTNLGKSTASSNYNHSLLIRKNFFLRTLMNRIIDYQNCGMDGSNGKTLLFALYYYLLSLLEAFKFGPLPSILIAKEPFIYINHLTLVIYEEIEQNFPVESYDQLSSNIKNSAEILDKANLLLYKRFCLELLKKNFSNDETVHEDLKTIQMLEDRNEEEKYLSLQIPSIKRHELCDVTLLFHE</sequence>
<organism evidence="2">
    <name type="scientific">Naegleria gruberi</name>
    <name type="common">Amoeba</name>
    <dbReference type="NCBI Taxonomy" id="5762"/>
    <lineage>
        <taxon>Eukaryota</taxon>
        <taxon>Discoba</taxon>
        <taxon>Heterolobosea</taxon>
        <taxon>Tetramitia</taxon>
        <taxon>Eutetramitia</taxon>
        <taxon>Vahlkampfiidae</taxon>
        <taxon>Naegleria</taxon>
    </lineage>
</organism>
<name>D2VSS6_NAEGR</name>
<protein>
    <submittedName>
        <fullName evidence="1">Predicted protein</fullName>
    </submittedName>
</protein>
<dbReference type="AlphaFoldDB" id="D2VSS6"/>